<dbReference type="OrthoDB" id="80787at2"/>
<gene>
    <name evidence="2" type="ORF">NCTC13079_01382</name>
</gene>
<dbReference type="EMBL" id="LR134523">
    <property type="protein sequence ID" value="VEJ36180.1"/>
    <property type="molecule type" value="Genomic_DNA"/>
</dbReference>
<dbReference type="Proteomes" id="UP000269544">
    <property type="component" value="Chromosome"/>
</dbReference>
<feature type="coiled-coil region" evidence="1">
    <location>
        <begin position="8"/>
        <end position="42"/>
    </location>
</feature>
<accession>A0A3S4YLM0</accession>
<keyword evidence="3" id="KW-1185">Reference proteome</keyword>
<evidence type="ECO:0000256" key="1">
    <source>
        <dbReference type="SAM" id="Coils"/>
    </source>
</evidence>
<evidence type="ECO:0008006" key="4">
    <source>
        <dbReference type="Google" id="ProtNLM"/>
    </source>
</evidence>
<reference evidence="2 3" key="1">
    <citation type="submission" date="2018-12" db="EMBL/GenBank/DDBJ databases">
        <authorList>
            <consortium name="Pathogen Informatics"/>
        </authorList>
    </citation>
    <scope>NUCLEOTIDE SEQUENCE [LARGE SCALE GENOMIC DNA]</scope>
    <source>
        <strain evidence="2 3">NCTC13079</strain>
    </source>
</reference>
<dbReference type="KEGG" id="piv:NCTC13079_01382"/>
<organism evidence="2 3">
    <name type="scientific">Aedoeadaptatus ivorii</name>
    <dbReference type="NCBI Taxonomy" id="54006"/>
    <lineage>
        <taxon>Bacteria</taxon>
        <taxon>Bacillati</taxon>
        <taxon>Bacillota</taxon>
        <taxon>Tissierellia</taxon>
        <taxon>Tissierellales</taxon>
        <taxon>Peptoniphilaceae</taxon>
        <taxon>Aedoeadaptatus</taxon>
    </lineage>
</organism>
<protein>
    <recommendedName>
        <fullName evidence="4">DUF4298 domain-containing protein</fullName>
    </recommendedName>
</protein>
<proteinExistence type="predicted"/>
<dbReference type="RefSeq" id="WP_126466083.1">
    <property type="nucleotide sequence ID" value="NZ_JAUSWF010000007.1"/>
</dbReference>
<sequence>MNEQIERVQAMEAILNAQIEDIKNIENALSRFLERADEYEKLRRYYGSNEMDADLSYEAEGGLEGIPRGVLSEDAVYNMMGARYALGLQMLAGAQKIFEQF</sequence>
<name>A0A3S4YLM0_9FIRM</name>
<keyword evidence="1" id="KW-0175">Coiled coil</keyword>
<dbReference type="Pfam" id="PF14131">
    <property type="entry name" value="DUF4298"/>
    <property type="match status" value="1"/>
</dbReference>
<evidence type="ECO:0000313" key="2">
    <source>
        <dbReference type="EMBL" id="VEJ36180.1"/>
    </source>
</evidence>
<dbReference type="InterPro" id="IPR025384">
    <property type="entry name" value="DUF4298"/>
</dbReference>
<evidence type="ECO:0000313" key="3">
    <source>
        <dbReference type="Proteomes" id="UP000269544"/>
    </source>
</evidence>
<dbReference type="AlphaFoldDB" id="A0A3S4YLM0"/>